<organism evidence="1 2">
    <name type="scientific">Allacma fusca</name>
    <dbReference type="NCBI Taxonomy" id="39272"/>
    <lineage>
        <taxon>Eukaryota</taxon>
        <taxon>Metazoa</taxon>
        <taxon>Ecdysozoa</taxon>
        <taxon>Arthropoda</taxon>
        <taxon>Hexapoda</taxon>
        <taxon>Collembola</taxon>
        <taxon>Symphypleona</taxon>
        <taxon>Sminthuridae</taxon>
        <taxon>Allacma</taxon>
    </lineage>
</organism>
<accession>A0A8J2L0G2</accession>
<dbReference type="GO" id="GO:0005615">
    <property type="term" value="C:extracellular space"/>
    <property type="evidence" value="ECO:0007669"/>
    <property type="project" value="TreeGrafter"/>
</dbReference>
<sequence length="373" mass="43295">MEMFAVVCSSSINFEPKIPNIQRNLDFWKDQENPANILILDIDSISRLHAHLSLPTTLSLLKAMNYLEFKGYHSTGAFTLKNCLPVLLREALAQQTEHQSQHEQHDCPLIRKFFHDQNFVTTFLEDGEGSCNWGGQGGFTAPPTDYYFQPMVKALRAMRLASFSPRTTWWTRELYTNCMSSESVPEFLLRYTRQFTEKFFNAPFFSFTWLAYPFHENVFTLASIDDPLKEFFQYLQENTYLLDNTVIIFISDHGDRTSFFQSASIEGFIERSLPPLFVRIPPKFRQALPMIHINAMKNTKQLVTPYDFHHTLLHALNVFTSPEESVFDSFSPSLSDRSSIFEEISRDRDCESVNIPLNNCVILTVYTNEIIMY</sequence>
<evidence type="ECO:0000313" key="2">
    <source>
        <dbReference type="Proteomes" id="UP000708208"/>
    </source>
</evidence>
<comment type="caution">
    <text evidence="1">The sequence shown here is derived from an EMBL/GenBank/DDBJ whole genome shotgun (WGS) entry which is preliminary data.</text>
</comment>
<proteinExistence type="predicted"/>
<dbReference type="PANTHER" id="PTHR10974:SF1">
    <property type="entry name" value="FI08016P-RELATED"/>
    <property type="match status" value="1"/>
</dbReference>
<dbReference type="PANTHER" id="PTHR10974">
    <property type="entry name" value="FI08016P-RELATED"/>
    <property type="match status" value="1"/>
</dbReference>
<dbReference type="EMBL" id="CAJVCH010540656">
    <property type="protein sequence ID" value="CAG7826659.1"/>
    <property type="molecule type" value="Genomic_DNA"/>
</dbReference>
<dbReference type="AlphaFoldDB" id="A0A8J2L0G2"/>
<dbReference type="Proteomes" id="UP000708208">
    <property type="component" value="Unassembled WGS sequence"/>
</dbReference>
<protein>
    <submittedName>
        <fullName evidence="1">Uncharacterized protein</fullName>
    </submittedName>
</protein>
<dbReference type="InterPro" id="IPR004245">
    <property type="entry name" value="DUF229"/>
</dbReference>
<name>A0A8J2L0G2_9HEXA</name>
<keyword evidence="2" id="KW-1185">Reference proteome</keyword>
<dbReference type="Pfam" id="PF02995">
    <property type="entry name" value="DUF229"/>
    <property type="match status" value="1"/>
</dbReference>
<gene>
    <name evidence="1" type="ORF">AFUS01_LOCUS36703</name>
</gene>
<dbReference type="OrthoDB" id="413313at2759"/>
<evidence type="ECO:0000313" key="1">
    <source>
        <dbReference type="EMBL" id="CAG7826659.1"/>
    </source>
</evidence>
<reference evidence="1" key="1">
    <citation type="submission" date="2021-06" db="EMBL/GenBank/DDBJ databases">
        <authorList>
            <person name="Hodson N. C."/>
            <person name="Mongue J. A."/>
            <person name="Jaron S. K."/>
        </authorList>
    </citation>
    <scope>NUCLEOTIDE SEQUENCE</scope>
</reference>